<proteinExistence type="predicted"/>
<feature type="region of interest" description="Disordered" evidence="1">
    <location>
        <begin position="1"/>
        <end position="22"/>
    </location>
</feature>
<accession>A0ABN9ZU55</accession>
<sequence>MGSGTDLTGKWLPLGQDGSSPLLSPQSALVKVQLPEWRRRCGTRWPGQKILLNPQTCGSQIGQVRSISTISGHAPFSTNKLSSCCSLEALLPGPFYGHDAPISVFNFHSPFGGSEIPQR</sequence>
<keyword evidence="3" id="KW-1185">Reference proteome</keyword>
<evidence type="ECO:0000256" key="1">
    <source>
        <dbReference type="SAM" id="MobiDB-lite"/>
    </source>
</evidence>
<protein>
    <submittedName>
        <fullName evidence="2">Uncharacterized protein</fullName>
    </submittedName>
</protein>
<gene>
    <name evidence="2" type="ORF">MPIPNATIZW_LOCUS10087</name>
</gene>
<evidence type="ECO:0000313" key="3">
    <source>
        <dbReference type="Proteomes" id="UP001314169"/>
    </source>
</evidence>
<dbReference type="Proteomes" id="UP001314169">
    <property type="component" value="Chromosome 2"/>
</dbReference>
<organism evidence="2 3">
    <name type="scientific">Pipistrellus nathusii</name>
    <name type="common">Nathusius' pipistrelle</name>
    <dbReference type="NCBI Taxonomy" id="59473"/>
    <lineage>
        <taxon>Eukaryota</taxon>
        <taxon>Metazoa</taxon>
        <taxon>Chordata</taxon>
        <taxon>Craniata</taxon>
        <taxon>Vertebrata</taxon>
        <taxon>Euteleostomi</taxon>
        <taxon>Mammalia</taxon>
        <taxon>Eutheria</taxon>
        <taxon>Laurasiatheria</taxon>
        <taxon>Chiroptera</taxon>
        <taxon>Yangochiroptera</taxon>
        <taxon>Vespertilionidae</taxon>
        <taxon>Pipistrellus</taxon>
    </lineage>
</organism>
<name>A0ABN9ZU55_PIPNA</name>
<reference evidence="2" key="1">
    <citation type="submission" date="2023-12" db="EMBL/GenBank/DDBJ databases">
        <authorList>
            <person name="Brown T."/>
        </authorList>
    </citation>
    <scope>NUCLEOTIDE SEQUENCE</scope>
</reference>
<evidence type="ECO:0000313" key="2">
    <source>
        <dbReference type="EMBL" id="CAK6441781.1"/>
    </source>
</evidence>
<dbReference type="EMBL" id="OY882859">
    <property type="protein sequence ID" value="CAK6441781.1"/>
    <property type="molecule type" value="Genomic_DNA"/>
</dbReference>